<reference evidence="10" key="2">
    <citation type="submission" date="2015-05" db="EMBL/GenBank/DDBJ databases">
        <title>Complete genome sequence of Corynebacterium testudinoris DSM 44614, recovered from necrotic lesions in the mouth of a tortoise.</title>
        <authorList>
            <person name="Ruckert C."/>
            <person name="Albersmeier A."/>
            <person name="Winkler A."/>
            <person name="Tauch A."/>
        </authorList>
    </citation>
    <scope>NUCLEOTIDE SEQUENCE [LARGE SCALE GENOMIC DNA]</scope>
    <source>
        <strain evidence="10">DSM 44614</strain>
    </source>
</reference>
<reference evidence="9 10" key="1">
    <citation type="journal article" date="2015" name="Genome Announc.">
        <title>Complete Genome Sequence of the Type Strain Corynebacterium testudinoris DSM 44614, Recovered from Necrotic Lesions in the Mouth of a Tortoise.</title>
        <authorList>
            <person name="Ruckert C."/>
            <person name="Kriete M."/>
            <person name="Jaenicke S."/>
            <person name="Winkler A."/>
            <person name="Tauch A."/>
        </authorList>
    </citation>
    <scope>NUCLEOTIDE SEQUENCE [LARGE SCALE GENOMIC DNA]</scope>
    <source>
        <strain evidence="9 10">DSM 44614</strain>
    </source>
</reference>
<dbReference type="InterPro" id="IPR000522">
    <property type="entry name" value="ABC_transptr_permease_BtuC"/>
</dbReference>
<evidence type="ECO:0000256" key="1">
    <source>
        <dbReference type="ARBA" id="ARBA00004651"/>
    </source>
</evidence>
<evidence type="ECO:0000256" key="2">
    <source>
        <dbReference type="ARBA" id="ARBA00007935"/>
    </source>
</evidence>
<feature type="transmembrane region" description="Helical" evidence="8">
    <location>
        <begin position="293"/>
        <end position="311"/>
    </location>
</feature>
<keyword evidence="3" id="KW-0813">Transport</keyword>
<dbReference type="PANTHER" id="PTHR30472">
    <property type="entry name" value="FERRIC ENTEROBACTIN TRANSPORT SYSTEM PERMEASE PROTEIN"/>
    <property type="match status" value="1"/>
</dbReference>
<dbReference type="EMBL" id="CP011545">
    <property type="protein sequence ID" value="AKK09120.1"/>
    <property type="molecule type" value="Genomic_DNA"/>
</dbReference>
<feature type="transmembrane region" description="Helical" evidence="8">
    <location>
        <begin position="105"/>
        <end position="124"/>
    </location>
</feature>
<evidence type="ECO:0000313" key="10">
    <source>
        <dbReference type="Proteomes" id="UP000035540"/>
    </source>
</evidence>
<dbReference type="CDD" id="cd06550">
    <property type="entry name" value="TM_ABC_iron-siderophores_like"/>
    <property type="match status" value="1"/>
</dbReference>
<comment type="subcellular location">
    <subcellularLocation>
        <location evidence="1">Cell membrane</location>
        <topology evidence="1">Multi-pass membrane protein</topology>
    </subcellularLocation>
</comment>
<protein>
    <submittedName>
        <fullName evidence="9">ABC-type Fe3+-siderophore transport system, permease component</fullName>
    </submittedName>
</protein>
<keyword evidence="10" id="KW-1185">Reference proteome</keyword>
<dbReference type="GO" id="GO:0033214">
    <property type="term" value="P:siderophore-iron import into cell"/>
    <property type="evidence" value="ECO:0007669"/>
    <property type="project" value="TreeGrafter"/>
</dbReference>
<keyword evidence="5 8" id="KW-0812">Transmembrane</keyword>
<dbReference type="FunFam" id="1.10.3470.10:FF:000001">
    <property type="entry name" value="Vitamin B12 ABC transporter permease BtuC"/>
    <property type="match status" value="1"/>
</dbReference>
<comment type="similarity">
    <text evidence="2">Belongs to the binding-protein-dependent transport system permease family. FecCD subfamily.</text>
</comment>
<dbReference type="AlphaFoldDB" id="A0A0G3H8S7"/>
<evidence type="ECO:0000256" key="5">
    <source>
        <dbReference type="ARBA" id="ARBA00022692"/>
    </source>
</evidence>
<dbReference type="STRING" id="136857.CTEST_08450"/>
<dbReference type="PATRIC" id="fig|136857.5.peg.1679"/>
<dbReference type="GO" id="GO:0022857">
    <property type="term" value="F:transmembrane transporter activity"/>
    <property type="evidence" value="ECO:0007669"/>
    <property type="project" value="InterPro"/>
</dbReference>
<feature type="transmembrane region" description="Helical" evidence="8">
    <location>
        <begin position="46"/>
        <end position="66"/>
    </location>
</feature>
<dbReference type="Proteomes" id="UP000035540">
    <property type="component" value="Chromosome"/>
</dbReference>
<keyword evidence="7 8" id="KW-0472">Membrane</keyword>
<feature type="transmembrane region" description="Helical" evidence="8">
    <location>
        <begin position="177"/>
        <end position="203"/>
    </location>
</feature>
<organism evidence="9 10">
    <name type="scientific">Corynebacterium testudinoris</name>
    <dbReference type="NCBI Taxonomy" id="136857"/>
    <lineage>
        <taxon>Bacteria</taxon>
        <taxon>Bacillati</taxon>
        <taxon>Actinomycetota</taxon>
        <taxon>Actinomycetes</taxon>
        <taxon>Mycobacteriales</taxon>
        <taxon>Corynebacteriaceae</taxon>
        <taxon>Corynebacterium</taxon>
    </lineage>
</organism>
<evidence type="ECO:0000313" key="9">
    <source>
        <dbReference type="EMBL" id="AKK09120.1"/>
    </source>
</evidence>
<proteinExistence type="inferred from homology"/>
<dbReference type="SUPFAM" id="SSF81345">
    <property type="entry name" value="ABC transporter involved in vitamin B12 uptake, BtuC"/>
    <property type="match status" value="1"/>
</dbReference>
<dbReference type="OrthoDB" id="9782305at2"/>
<dbReference type="InterPro" id="IPR037294">
    <property type="entry name" value="ABC_BtuC-like"/>
</dbReference>
<accession>A0A0G3H8S7</accession>
<evidence type="ECO:0000256" key="4">
    <source>
        <dbReference type="ARBA" id="ARBA00022475"/>
    </source>
</evidence>
<dbReference type="PANTHER" id="PTHR30472:SF1">
    <property type="entry name" value="FE(3+) DICITRATE TRANSPORT SYSTEM PERMEASE PROTEIN FECC-RELATED"/>
    <property type="match status" value="1"/>
</dbReference>
<evidence type="ECO:0000256" key="8">
    <source>
        <dbReference type="SAM" id="Phobius"/>
    </source>
</evidence>
<sequence>MATLFGLLIVSLLLGARAIPLPDIFQALWHPDPADPLTAVIWDRRLPRTILAVVAGAAMGIAGALIQALTRNPLADTGVLGINSGAAFSAVLAFSLLGVTSAPGFLAFAMLGALIAGVLVYYIGRGRGVGVDPLRLVLAGVALSAILEGVGEGMALVDPQAFDRLRSWMVGNLDVGSFRPIMTVSIGLLVGILVLLPGLTSLNSLALGDDMATALGVSVRRTRVLMLLSITILAASATAAAGVMVFLGLMVPHLARWVGGSDQRSVLVLSAIIGPVVLLAADIIGRLILPGELPAGVVVAFVGAPFLIMFARRRGVITL</sequence>
<keyword evidence="4" id="KW-1003">Cell membrane</keyword>
<gene>
    <name evidence="9" type="primary">fagA</name>
    <name evidence="9" type="ORF">CTEST_08450</name>
</gene>
<name>A0A0G3H8S7_9CORY</name>
<evidence type="ECO:0000256" key="7">
    <source>
        <dbReference type="ARBA" id="ARBA00023136"/>
    </source>
</evidence>
<feature type="transmembrane region" description="Helical" evidence="8">
    <location>
        <begin position="136"/>
        <end position="157"/>
    </location>
</feature>
<dbReference type="Gene3D" id="1.10.3470.10">
    <property type="entry name" value="ABC transporter involved in vitamin B12 uptake, BtuC"/>
    <property type="match status" value="1"/>
</dbReference>
<feature type="transmembrane region" description="Helical" evidence="8">
    <location>
        <begin position="263"/>
        <end position="281"/>
    </location>
</feature>
<feature type="transmembrane region" description="Helical" evidence="8">
    <location>
        <begin position="224"/>
        <end position="251"/>
    </location>
</feature>
<dbReference type="KEGG" id="cted:CTEST_08450"/>
<feature type="transmembrane region" description="Helical" evidence="8">
    <location>
        <begin position="78"/>
        <end position="99"/>
    </location>
</feature>
<keyword evidence="6 8" id="KW-1133">Transmembrane helix</keyword>
<dbReference type="Pfam" id="PF01032">
    <property type="entry name" value="FecCD"/>
    <property type="match status" value="1"/>
</dbReference>
<dbReference type="GO" id="GO:0005886">
    <property type="term" value="C:plasma membrane"/>
    <property type="evidence" value="ECO:0007669"/>
    <property type="project" value="UniProtKB-SubCell"/>
</dbReference>
<evidence type="ECO:0000256" key="6">
    <source>
        <dbReference type="ARBA" id="ARBA00022989"/>
    </source>
</evidence>
<evidence type="ECO:0000256" key="3">
    <source>
        <dbReference type="ARBA" id="ARBA00022448"/>
    </source>
</evidence>